<evidence type="ECO:0000256" key="1">
    <source>
        <dbReference type="ARBA" id="ARBA00001974"/>
    </source>
</evidence>
<dbReference type="AlphaFoldDB" id="M0QH62"/>
<evidence type="ECO:0000259" key="6">
    <source>
        <dbReference type="Pfam" id="PF14759"/>
    </source>
</evidence>
<dbReference type="InterPro" id="IPR028202">
    <property type="entry name" value="Reductase_C"/>
</dbReference>
<dbReference type="GO" id="GO:0016651">
    <property type="term" value="F:oxidoreductase activity, acting on NAD(P)H"/>
    <property type="evidence" value="ECO:0007669"/>
    <property type="project" value="TreeGrafter"/>
</dbReference>
<comment type="cofactor">
    <cofactor evidence="1">
        <name>FAD</name>
        <dbReference type="ChEBI" id="CHEBI:57692"/>
    </cofactor>
</comment>
<dbReference type="STRING" id="1223545.GS4_11_00420"/>
<dbReference type="eggNOG" id="COG0446">
    <property type="taxonomic scope" value="Bacteria"/>
</dbReference>
<dbReference type="PRINTS" id="PR00411">
    <property type="entry name" value="PNDRDTASEI"/>
</dbReference>
<evidence type="ECO:0000313" key="8">
    <source>
        <dbReference type="Proteomes" id="UP000011666"/>
    </source>
</evidence>
<feature type="domain" description="FAD/NAD(P)-binding" evidence="5">
    <location>
        <begin position="20"/>
        <end position="325"/>
    </location>
</feature>
<dbReference type="Gene3D" id="3.30.390.30">
    <property type="match status" value="1"/>
</dbReference>
<dbReference type="SUPFAM" id="SSF51905">
    <property type="entry name" value="FAD/NAD(P)-binding domain"/>
    <property type="match status" value="2"/>
</dbReference>
<keyword evidence="4" id="KW-0560">Oxidoreductase</keyword>
<dbReference type="Pfam" id="PF14759">
    <property type="entry name" value="Reductase_C"/>
    <property type="match status" value="1"/>
</dbReference>
<dbReference type="EMBL" id="BANX01000011">
    <property type="protein sequence ID" value="GAC67774.1"/>
    <property type="molecule type" value="Genomic_DNA"/>
</dbReference>
<sequence length="415" mass="42993">MAGATDTESGGAAQGVAGTVIVGAGLGGIRVAEGLRSNGYQAPVTLIGVEPHPPYDRPPLSKSVLVGKDDRVDLKPAEFYGESTIDLRLGRRVVAIDPEQHTVTVVAVDSPDDVHETIRYDTAVLATGLRPRLLPGVADDLAGLHVVRTIDDALTLRSELAAASTAVVIGAGFIGCEVAATLTGHDIAVTLVEPAPTPLAAALGTEIGALVGRLLSDNGVTVATGVGVTEVVDDGTRVTGVRLDDGRELQADLVVVGIGSVPVTEYLEGSGVELAPREAGGGIACDGHGLTSAADVYALGDVASWRDDDGVQRRVEHWNHTVDQAAVVAHRIAGGDPMTANVPYFWSDQFGLKIQMLGDPRPTDTVHIVDDDGRKFLAYYSRDGILTGVIGAGKVGAVMKTRPKLQAPTPIAELL</sequence>
<organism evidence="7 8">
    <name type="scientific">Gordonia soli NBRC 108243</name>
    <dbReference type="NCBI Taxonomy" id="1223545"/>
    <lineage>
        <taxon>Bacteria</taxon>
        <taxon>Bacillati</taxon>
        <taxon>Actinomycetota</taxon>
        <taxon>Actinomycetes</taxon>
        <taxon>Mycobacteriales</taxon>
        <taxon>Gordoniaceae</taxon>
        <taxon>Gordonia</taxon>
    </lineage>
</organism>
<evidence type="ECO:0000313" key="7">
    <source>
        <dbReference type="EMBL" id="GAC67774.1"/>
    </source>
</evidence>
<keyword evidence="8" id="KW-1185">Reference proteome</keyword>
<evidence type="ECO:0000256" key="2">
    <source>
        <dbReference type="ARBA" id="ARBA00022630"/>
    </source>
</evidence>
<keyword evidence="2" id="KW-0285">Flavoprotein</keyword>
<proteinExistence type="predicted"/>
<dbReference type="Gene3D" id="3.50.50.60">
    <property type="entry name" value="FAD/NAD(P)-binding domain"/>
    <property type="match status" value="2"/>
</dbReference>
<protein>
    <submittedName>
        <fullName evidence="7">Putative ferredoxin reductase</fullName>
    </submittedName>
</protein>
<evidence type="ECO:0000256" key="4">
    <source>
        <dbReference type="ARBA" id="ARBA00023002"/>
    </source>
</evidence>
<dbReference type="PANTHER" id="PTHR43557:SF2">
    <property type="entry name" value="RIESKE DOMAIN-CONTAINING PROTEIN-RELATED"/>
    <property type="match status" value="1"/>
</dbReference>
<evidence type="ECO:0000259" key="5">
    <source>
        <dbReference type="Pfam" id="PF07992"/>
    </source>
</evidence>
<dbReference type="RefSeq" id="WP_007619298.1">
    <property type="nucleotide sequence ID" value="NZ_BANX01000011.1"/>
</dbReference>
<dbReference type="InterPro" id="IPR023753">
    <property type="entry name" value="FAD/NAD-binding_dom"/>
</dbReference>
<name>M0QH62_9ACTN</name>
<reference evidence="7 8" key="1">
    <citation type="submission" date="2013-01" db="EMBL/GenBank/DDBJ databases">
        <title>Whole genome shotgun sequence of Gordonia soli NBRC 108243.</title>
        <authorList>
            <person name="Isaki-Nakamura S."/>
            <person name="Hosoyama A."/>
            <person name="Tsuchikane K."/>
            <person name="Ando Y."/>
            <person name="Baba S."/>
            <person name="Ohji S."/>
            <person name="Hamada M."/>
            <person name="Tamura T."/>
            <person name="Yamazoe A."/>
            <person name="Yamazaki S."/>
            <person name="Fujita N."/>
        </authorList>
    </citation>
    <scope>NUCLEOTIDE SEQUENCE [LARGE SCALE GENOMIC DNA]</scope>
    <source>
        <strain evidence="7 8">NBRC 108243</strain>
    </source>
</reference>
<dbReference type="PANTHER" id="PTHR43557">
    <property type="entry name" value="APOPTOSIS-INDUCING FACTOR 1"/>
    <property type="match status" value="1"/>
</dbReference>
<feature type="domain" description="Reductase C-terminal" evidence="6">
    <location>
        <begin position="344"/>
        <end position="407"/>
    </location>
</feature>
<keyword evidence="3" id="KW-0274">FAD</keyword>
<accession>M0QH62</accession>
<dbReference type="Pfam" id="PF07992">
    <property type="entry name" value="Pyr_redox_2"/>
    <property type="match status" value="1"/>
</dbReference>
<gene>
    <name evidence="7" type="ORF">GS4_11_00420</name>
</gene>
<dbReference type="InterPro" id="IPR016156">
    <property type="entry name" value="FAD/NAD-linked_Rdtase_dimer_sf"/>
</dbReference>
<dbReference type="Proteomes" id="UP000011666">
    <property type="component" value="Unassembled WGS sequence"/>
</dbReference>
<dbReference type="PRINTS" id="PR00368">
    <property type="entry name" value="FADPNR"/>
</dbReference>
<dbReference type="InterPro" id="IPR036188">
    <property type="entry name" value="FAD/NAD-bd_sf"/>
</dbReference>
<comment type="caution">
    <text evidence="7">The sequence shown here is derived from an EMBL/GenBank/DDBJ whole genome shotgun (WGS) entry which is preliminary data.</text>
</comment>
<dbReference type="SUPFAM" id="SSF55424">
    <property type="entry name" value="FAD/NAD-linked reductases, dimerisation (C-terminal) domain"/>
    <property type="match status" value="1"/>
</dbReference>
<dbReference type="GO" id="GO:0005737">
    <property type="term" value="C:cytoplasm"/>
    <property type="evidence" value="ECO:0007669"/>
    <property type="project" value="TreeGrafter"/>
</dbReference>
<dbReference type="InterPro" id="IPR050446">
    <property type="entry name" value="FAD-oxidoreductase/Apoptosis"/>
</dbReference>
<evidence type="ECO:0000256" key="3">
    <source>
        <dbReference type="ARBA" id="ARBA00022827"/>
    </source>
</evidence>